<evidence type="ECO:0000313" key="1">
    <source>
        <dbReference type="EMBL" id="TWH77578.1"/>
    </source>
</evidence>
<dbReference type="Proteomes" id="UP000315343">
    <property type="component" value="Unassembled WGS sequence"/>
</dbReference>
<name>A0A562J309_9FIRM</name>
<dbReference type="RefSeq" id="WP_019229540.1">
    <property type="nucleotide sequence ID" value="NZ_DAMBUX010000012.1"/>
</dbReference>
<organism evidence="1 2">
    <name type="scientific">Sedimentibacter saalensis</name>
    <dbReference type="NCBI Taxonomy" id="130788"/>
    <lineage>
        <taxon>Bacteria</taxon>
        <taxon>Bacillati</taxon>
        <taxon>Bacillota</taxon>
        <taxon>Tissierellia</taxon>
        <taxon>Sedimentibacter</taxon>
    </lineage>
</organism>
<reference evidence="1 2" key="1">
    <citation type="submission" date="2019-07" db="EMBL/GenBank/DDBJ databases">
        <title>Genomic Encyclopedia of Type Strains, Phase I: the one thousand microbial genomes (KMG-I) project.</title>
        <authorList>
            <person name="Kyrpides N."/>
        </authorList>
    </citation>
    <scope>NUCLEOTIDE SEQUENCE [LARGE SCALE GENOMIC DNA]</scope>
    <source>
        <strain evidence="1 2">DSM 13558</strain>
    </source>
</reference>
<dbReference type="EMBL" id="VLKH01000013">
    <property type="protein sequence ID" value="TWH77578.1"/>
    <property type="molecule type" value="Genomic_DNA"/>
</dbReference>
<dbReference type="AlphaFoldDB" id="A0A562J309"/>
<proteinExistence type="predicted"/>
<evidence type="ECO:0000313" key="2">
    <source>
        <dbReference type="Proteomes" id="UP000315343"/>
    </source>
</evidence>
<sequence>MDEFDKIKKMYDSGYRCIRYDDTKDGEMCIYFKNFENENSEAMRVSGFDQKMQIKNFINQNTMK</sequence>
<gene>
    <name evidence="1" type="ORF">LY60_03344</name>
</gene>
<keyword evidence="2" id="KW-1185">Reference proteome</keyword>
<accession>A0A562J309</accession>
<protein>
    <submittedName>
        <fullName evidence="1">Uncharacterized protein</fullName>
    </submittedName>
</protein>
<dbReference type="OrthoDB" id="2062385at2"/>
<comment type="caution">
    <text evidence="1">The sequence shown here is derived from an EMBL/GenBank/DDBJ whole genome shotgun (WGS) entry which is preliminary data.</text>
</comment>